<evidence type="ECO:0000313" key="2">
    <source>
        <dbReference type="Proteomes" id="UP000807370"/>
    </source>
</evidence>
<dbReference type="EMBL" id="JACCHP010000017">
    <property type="protein sequence ID" value="MBH5400885.1"/>
    <property type="molecule type" value="Genomic_DNA"/>
</dbReference>
<dbReference type="Proteomes" id="UP000807370">
    <property type="component" value="Unassembled WGS sequence"/>
</dbReference>
<evidence type="ECO:0000313" key="1">
    <source>
        <dbReference type="EMBL" id="MBH5400885.1"/>
    </source>
</evidence>
<comment type="caution">
    <text evidence="1">The sequence shown here is derived from an EMBL/GenBank/DDBJ whole genome shotgun (WGS) entry which is preliminary data.</text>
</comment>
<sequence length="135" mass="14614">MSLRFASLVGARPGGVQDDLVSAWFQACFVSGLHRAFGGLVCTMADPWLIELSLQPFFETPAPLPGHLSLEPKMDELKVIELQPGVAQLYVPITFKISPAGQTAQPARFLMNQVLVKTGDGWKITSILSIPAPQP</sequence>
<name>A0ABS0PUV2_9BRAD</name>
<protein>
    <recommendedName>
        <fullName evidence="3">DUF4440 domain-containing protein</fullName>
    </recommendedName>
</protein>
<accession>A0ABS0PUV2</accession>
<proteinExistence type="predicted"/>
<evidence type="ECO:0008006" key="3">
    <source>
        <dbReference type="Google" id="ProtNLM"/>
    </source>
</evidence>
<reference evidence="1 2" key="1">
    <citation type="submission" date="2020-07" db="EMBL/GenBank/DDBJ databases">
        <title>Bradyrhizobium diversity isolated from nodules of indigenous legumes of Western Australia.</title>
        <authorList>
            <person name="Klepa M.S."/>
        </authorList>
    </citation>
    <scope>NUCLEOTIDE SEQUENCE [LARGE SCALE GENOMIC DNA]</scope>
    <source>
        <strain evidence="1 2">CNPSo 4010</strain>
    </source>
</reference>
<dbReference type="RefSeq" id="WP_197962039.1">
    <property type="nucleotide sequence ID" value="NZ_JACCHP010000017.1"/>
</dbReference>
<organism evidence="1 2">
    <name type="scientific">Bradyrhizobium agreste</name>
    <dbReference type="NCBI Taxonomy" id="2751811"/>
    <lineage>
        <taxon>Bacteria</taxon>
        <taxon>Pseudomonadati</taxon>
        <taxon>Pseudomonadota</taxon>
        <taxon>Alphaproteobacteria</taxon>
        <taxon>Hyphomicrobiales</taxon>
        <taxon>Nitrobacteraceae</taxon>
        <taxon>Bradyrhizobium</taxon>
    </lineage>
</organism>
<keyword evidence="2" id="KW-1185">Reference proteome</keyword>
<gene>
    <name evidence="1" type="ORF">HZZ13_24350</name>
</gene>
<dbReference type="Gene3D" id="3.10.450.50">
    <property type="match status" value="1"/>
</dbReference>